<dbReference type="Gene3D" id="1.10.1040.10">
    <property type="entry name" value="N-(1-d-carboxylethyl)-l-norvaline Dehydrogenase, domain 2"/>
    <property type="match status" value="1"/>
</dbReference>
<dbReference type="Gene3D" id="3.40.50.720">
    <property type="entry name" value="NAD(P)-binding Rossmann-like Domain"/>
    <property type="match status" value="1"/>
</dbReference>
<keyword evidence="2" id="KW-0560">Oxidoreductase</keyword>
<accession>A0ABM6RPP4</accession>
<evidence type="ECO:0000259" key="4">
    <source>
        <dbReference type="Pfam" id="PF03446"/>
    </source>
</evidence>
<dbReference type="PANTHER" id="PTHR22981">
    <property type="entry name" value="3-HYDROXYISOBUTYRATE DEHYDROGENASE-RELATED"/>
    <property type="match status" value="1"/>
</dbReference>
<dbReference type="InterPro" id="IPR013328">
    <property type="entry name" value="6PGD_dom2"/>
</dbReference>
<reference evidence="6 7" key="1">
    <citation type="journal article" date="2019" name="Sci. Rep.">
        <title>Sulfobacillus thermotolerans: new insights into resistance and metabolic capacities of acidophilic chemolithotrophs.</title>
        <authorList>
            <person name="Panyushkina A.E."/>
            <person name="Babenko V.V."/>
            <person name="Nikitina A.S."/>
            <person name="Selezneva O.V."/>
            <person name="Tsaplina I.A."/>
            <person name="Letarova M.A."/>
            <person name="Kostryukova E.S."/>
            <person name="Letarov A.V."/>
        </authorList>
    </citation>
    <scope>NUCLEOTIDE SEQUENCE [LARGE SCALE GENOMIC DNA]</scope>
    <source>
        <strain evidence="6 7">Kr1</strain>
    </source>
</reference>
<keyword evidence="7" id="KW-1185">Reference proteome</keyword>
<name>A0ABM6RPP4_9FIRM</name>
<sequence>MEEHIGFVGLGVMGQKMAANLMRHQAIAITNRTPSRGAALVEMGADWCETPAAVARVSTIIFTMVSDDDALRAVLEGEGGLLHEIKPGTVVVDHSTVSPALTKDLAKKVQSRGAAWLDAPVTGGDVGAQNGTLTIMVGGEEGDFARVRPFLEQMGQRILHVGAVGQGQTLKLISNMVSAINLMAAAEGLQFGLHQNLALDDLAAVMNWGSAQSYELTKVLDRYSHNNFAPGFSVANRLKDLRLAVNLAKESGYTADLGACALPFYEAHDRQGYHDQDEASYVLRWQSAEREN</sequence>
<feature type="domain" description="3-hydroxyisobutyrate dehydrogenase-like NAD-binding" evidence="5">
    <location>
        <begin position="165"/>
        <end position="282"/>
    </location>
</feature>
<dbReference type="InterPro" id="IPR015815">
    <property type="entry name" value="HIBADH-related"/>
</dbReference>
<gene>
    <name evidence="6" type="ORF">BXT84_04945</name>
</gene>
<comment type="similarity">
    <text evidence="1">Belongs to the HIBADH-related family.</text>
</comment>
<dbReference type="EMBL" id="CP019454">
    <property type="protein sequence ID" value="AUW93379.1"/>
    <property type="molecule type" value="Genomic_DNA"/>
</dbReference>
<dbReference type="PIRSF" id="PIRSF000103">
    <property type="entry name" value="HIBADH"/>
    <property type="match status" value="1"/>
</dbReference>
<dbReference type="PROSITE" id="PS00895">
    <property type="entry name" value="3_HYDROXYISOBUT_DH"/>
    <property type="match status" value="1"/>
</dbReference>
<dbReference type="InterPro" id="IPR029154">
    <property type="entry name" value="HIBADH-like_NADP-bd"/>
</dbReference>
<dbReference type="PANTHER" id="PTHR22981:SF80">
    <property type="entry name" value="BLR4309 PROTEIN"/>
    <property type="match status" value="1"/>
</dbReference>
<organism evidence="6 7">
    <name type="scientific">Sulfobacillus thermotolerans</name>
    <dbReference type="NCBI Taxonomy" id="338644"/>
    <lineage>
        <taxon>Bacteria</taxon>
        <taxon>Bacillati</taxon>
        <taxon>Bacillota</taxon>
        <taxon>Clostridia</taxon>
        <taxon>Eubacteriales</taxon>
        <taxon>Clostridiales Family XVII. Incertae Sedis</taxon>
        <taxon>Sulfobacillus</taxon>
    </lineage>
</organism>
<dbReference type="Pfam" id="PF03446">
    <property type="entry name" value="NAD_binding_2"/>
    <property type="match status" value="1"/>
</dbReference>
<evidence type="ECO:0000256" key="1">
    <source>
        <dbReference type="ARBA" id="ARBA00009080"/>
    </source>
</evidence>
<proteinExistence type="inferred from homology"/>
<dbReference type="Proteomes" id="UP000325292">
    <property type="component" value="Chromosome"/>
</dbReference>
<evidence type="ECO:0000256" key="2">
    <source>
        <dbReference type="ARBA" id="ARBA00023002"/>
    </source>
</evidence>
<evidence type="ECO:0008006" key="8">
    <source>
        <dbReference type="Google" id="ProtNLM"/>
    </source>
</evidence>
<feature type="domain" description="6-phosphogluconate dehydrogenase NADP-binding" evidence="4">
    <location>
        <begin position="5"/>
        <end position="162"/>
    </location>
</feature>
<dbReference type="SUPFAM" id="SSF48179">
    <property type="entry name" value="6-phosphogluconate dehydrogenase C-terminal domain-like"/>
    <property type="match status" value="1"/>
</dbReference>
<evidence type="ECO:0000313" key="6">
    <source>
        <dbReference type="EMBL" id="AUW93379.1"/>
    </source>
</evidence>
<evidence type="ECO:0000313" key="7">
    <source>
        <dbReference type="Proteomes" id="UP000325292"/>
    </source>
</evidence>
<dbReference type="InterPro" id="IPR008927">
    <property type="entry name" value="6-PGluconate_DH-like_C_sf"/>
</dbReference>
<dbReference type="InterPro" id="IPR006115">
    <property type="entry name" value="6PGDH_NADP-bd"/>
</dbReference>
<dbReference type="SUPFAM" id="SSF51735">
    <property type="entry name" value="NAD(P)-binding Rossmann-fold domains"/>
    <property type="match status" value="1"/>
</dbReference>
<keyword evidence="3" id="KW-0520">NAD</keyword>
<evidence type="ECO:0000256" key="3">
    <source>
        <dbReference type="ARBA" id="ARBA00023027"/>
    </source>
</evidence>
<dbReference type="InterPro" id="IPR036291">
    <property type="entry name" value="NAD(P)-bd_dom_sf"/>
</dbReference>
<dbReference type="Pfam" id="PF14833">
    <property type="entry name" value="NAD_binding_11"/>
    <property type="match status" value="1"/>
</dbReference>
<dbReference type="InterPro" id="IPR002204">
    <property type="entry name" value="3-OH-isobutyrate_DH-rel_CS"/>
</dbReference>
<protein>
    <recommendedName>
        <fullName evidence="8">2-hydroxy-3-oxopropionate reductase</fullName>
    </recommendedName>
</protein>
<evidence type="ECO:0000259" key="5">
    <source>
        <dbReference type="Pfam" id="PF14833"/>
    </source>
</evidence>